<accession>A0AAD4BSB1</accession>
<reference evidence="1" key="1">
    <citation type="submission" date="2019-10" db="EMBL/GenBank/DDBJ databases">
        <authorList>
            <consortium name="DOE Joint Genome Institute"/>
            <person name="Kuo A."/>
            <person name="Miyauchi S."/>
            <person name="Kiss E."/>
            <person name="Drula E."/>
            <person name="Kohler A."/>
            <person name="Sanchez-Garcia M."/>
            <person name="Andreopoulos B."/>
            <person name="Barry K.W."/>
            <person name="Bonito G."/>
            <person name="Buee M."/>
            <person name="Carver A."/>
            <person name="Chen C."/>
            <person name="Cichocki N."/>
            <person name="Clum A."/>
            <person name="Culley D."/>
            <person name="Crous P.W."/>
            <person name="Fauchery L."/>
            <person name="Girlanda M."/>
            <person name="Hayes R."/>
            <person name="Keri Z."/>
            <person name="LaButti K."/>
            <person name="Lipzen A."/>
            <person name="Lombard V."/>
            <person name="Magnuson J."/>
            <person name="Maillard F."/>
            <person name="Morin E."/>
            <person name="Murat C."/>
            <person name="Nolan M."/>
            <person name="Ohm R."/>
            <person name="Pangilinan J."/>
            <person name="Pereira M."/>
            <person name="Perotto S."/>
            <person name="Peter M."/>
            <person name="Riley R."/>
            <person name="Sitrit Y."/>
            <person name="Stielow B."/>
            <person name="Szollosi G."/>
            <person name="Zifcakova L."/>
            <person name="Stursova M."/>
            <person name="Spatafora J.W."/>
            <person name="Tedersoo L."/>
            <person name="Vaario L.-M."/>
            <person name="Yamada A."/>
            <person name="Yan M."/>
            <person name="Wang P."/>
            <person name="Xu J."/>
            <person name="Bruns T."/>
            <person name="Baldrian P."/>
            <person name="Vilgalys R."/>
            <person name="Henrissat B."/>
            <person name="Grigoriev I.V."/>
            <person name="Hibbett D."/>
            <person name="Nagy L.G."/>
            <person name="Martin F.M."/>
        </authorList>
    </citation>
    <scope>NUCLEOTIDE SEQUENCE</scope>
    <source>
        <strain evidence="1">BED1</strain>
    </source>
</reference>
<reference evidence="1" key="2">
    <citation type="journal article" date="2020" name="Nat. Commun.">
        <title>Large-scale genome sequencing of mycorrhizal fungi provides insights into the early evolution of symbiotic traits.</title>
        <authorList>
            <person name="Miyauchi S."/>
            <person name="Kiss E."/>
            <person name="Kuo A."/>
            <person name="Drula E."/>
            <person name="Kohler A."/>
            <person name="Sanchez-Garcia M."/>
            <person name="Morin E."/>
            <person name="Andreopoulos B."/>
            <person name="Barry K.W."/>
            <person name="Bonito G."/>
            <person name="Buee M."/>
            <person name="Carver A."/>
            <person name="Chen C."/>
            <person name="Cichocki N."/>
            <person name="Clum A."/>
            <person name="Culley D."/>
            <person name="Crous P.W."/>
            <person name="Fauchery L."/>
            <person name="Girlanda M."/>
            <person name="Hayes R.D."/>
            <person name="Keri Z."/>
            <person name="LaButti K."/>
            <person name="Lipzen A."/>
            <person name="Lombard V."/>
            <person name="Magnuson J."/>
            <person name="Maillard F."/>
            <person name="Murat C."/>
            <person name="Nolan M."/>
            <person name="Ohm R.A."/>
            <person name="Pangilinan J."/>
            <person name="Pereira M.F."/>
            <person name="Perotto S."/>
            <person name="Peter M."/>
            <person name="Pfister S."/>
            <person name="Riley R."/>
            <person name="Sitrit Y."/>
            <person name="Stielow J.B."/>
            <person name="Szollosi G."/>
            <person name="Zifcakova L."/>
            <person name="Stursova M."/>
            <person name="Spatafora J.W."/>
            <person name="Tedersoo L."/>
            <person name="Vaario L.M."/>
            <person name="Yamada A."/>
            <person name="Yan M."/>
            <person name="Wang P."/>
            <person name="Xu J."/>
            <person name="Bruns T."/>
            <person name="Baldrian P."/>
            <person name="Vilgalys R."/>
            <person name="Dunand C."/>
            <person name="Henrissat B."/>
            <person name="Grigoriev I.V."/>
            <person name="Hibbett D."/>
            <person name="Nagy L.G."/>
            <person name="Martin F.M."/>
        </authorList>
    </citation>
    <scope>NUCLEOTIDE SEQUENCE</scope>
    <source>
        <strain evidence="1">BED1</strain>
    </source>
</reference>
<dbReference type="AlphaFoldDB" id="A0AAD4BSB1"/>
<evidence type="ECO:0000313" key="1">
    <source>
        <dbReference type="EMBL" id="KAF8438101.1"/>
    </source>
</evidence>
<name>A0AAD4BSB1_BOLED</name>
<organism evidence="1 2">
    <name type="scientific">Boletus edulis BED1</name>
    <dbReference type="NCBI Taxonomy" id="1328754"/>
    <lineage>
        <taxon>Eukaryota</taxon>
        <taxon>Fungi</taxon>
        <taxon>Dikarya</taxon>
        <taxon>Basidiomycota</taxon>
        <taxon>Agaricomycotina</taxon>
        <taxon>Agaricomycetes</taxon>
        <taxon>Agaricomycetidae</taxon>
        <taxon>Boletales</taxon>
        <taxon>Boletineae</taxon>
        <taxon>Boletaceae</taxon>
        <taxon>Boletoideae</taxon>
        <taxon>Boletus</taxon>
    </lineage>
</organism>
<dbReference type="EMBL" id="WHUW01000017">
    <property type="protein sequence ID" value="KAF8438101.1"/>
    <property type="molecule type" value="Genomic_DNA"/>
</dbReference>
<protein>
    <submittedName>
        <fullName evidence="1">Uncharacterized protein</fullName>
    </submittedName>
</protein>
<proteinExistence type="predicted"/>
<gene>
    <name evidence="1" type="ORF">L210DRAFT_786617</name>
</gene>
<dbReference type="Proteomes" id="UP001194468">
    <property type="component" value="Unassembled WGS sequence"/>
</dbReference>
<evidence type="ECO:0000313" key="2">
    <source>
        <dbReference type="Proteomes" id="UP001194468"/>
    </source>
</evidence>
<comment type="caution">
    <text evidence="1">The sequence shown here is derived from an EMBL/GenBank/DDBJ whole genome shotgun (WGS) entry which is preliminary data.</text>
</comment>
<keyword evidence="2" id="KW-1185">Reference proteome</keyword>
<feature type="non-terminal residue" evidence="1">
    <location>
        <position position="1"/>
    </location>
</feature>
<sequence>MLSVDASGKMMRFAKPIFEERDKAARLSPGVRYYDDVINATDANDEDEENTVDEETDKWPVEEKYKDVLNEIKHTHRVLPLRVYKDSKFVEPRNVNNVLRNSMVEVLFSVHHTYLGTQVPAHDTFRANIEQVIVLK</sequence>